<comment type="caution">
    <text evidence="1">The sequence shown here is derived from an EMBL/GenBank/DDBJ whole genome shotgun (WGS) entry which is preliminary data.</text>
</comment>
<dbReference type="AlphaFoldDB" id="A0A2V2YS36"/>
<dbReference type="RefSeq" id="WP_110044803.1">
    <property type="nucleotide sequence ID" value="NZ_CP054613.1"/>
</dbReference>
<name>A0A2V2YS36_9BACL</name>
<protein>
    <submittedName>
        <fullName evidence="1">Uncharacterized protein</fullName>
    </submittedName>
</protein>
<organism evidence="1 2">
    <name type="scientific">Paenibacillus cellulosilyticus</name>
    <dbReference type="NCBI Taxonomy" id="375489"/>
    <lineage>
        <taxon>Bacteria</taxon>
        <taxon>Bacillati</taxon>
        <taxon>Bacillota</taxon>
        <taxon>Bacilli</taxon>
        <taxon>Bacillales</taxon>
        <taxon>Paenibacillaceae</taxon>
        <taxon>Paenibacillus</taxon>
    </lineage>
</organism>
<gene>
    <name evidence="1" type="ORF">DFQ01_11158</name>
</gene>
<dbReference type="EMBL" id="QGTQ01000011">
    <property type="protein sequence ID" value="PWW00913.1"/>
    <property type="molecule type" value="Genomic_DNA"/>
</dbReference>
<reference evidence="1 2" key="1">
    <citation type="submission" date="2018-05" db="EMBL/GenBank/DDBJ databases">
        <title>Genomic Encyclopedia of Type Strains, Phase III (KMG-III): the genomes of soil and plant-associated and newly described type strains.</title>
        <authorList>
            <person name="Whitman W."/>
        </authorList>
    </citation>
    <scope>NUCLEOTIDE SEQUENCE [LARGE SCALE GENOMIC DNA]</scope>
    <source>
        <strain evidence="1 2">CECT 5696</strain>
    </source>
</reference>
<keyword evidence="2" id="KW-1185">Reference proteome</keyword>
<evidence type="ECO:0000313" key="1">
    <source>
        <dbReference type="EMBL" id="PWW00913.1"/>
    </source>
</evidence>
<accession>A0A2V2YS36</accession>
<dbReference type="Proteomes" id="UP000246635">
    <property type="component" value="Unassembled WGS sequence"/>
</dbReference>
<evidence type="ECO:0000313" key="2">
    <source>
        <dbReference type="Proteomes" id="UP000246635"/>
    </source>
</evidence>
<sequence length="95" mass="10838">MTNEQVDYNVDELIAHLAEKTKVAAGTIKLVLKHEQTFIDKAKPNAQGEYDIDSDELVDYILAQKDVKLDELTLETILDAEMQYLLENGYADYED</sequence>
<dbReference type="OrthoDB" id="2889099at2"/>
<proteinExistence type="predicted"/>